<dbReference type="AlphaFoldDB" id="K1XHA6"/>
<proteinExistence type="predicted"/>
<sequence>MSKNQLEKYLSFQYSDSIKTICKLIITNKWDIFLWLPKILPDNEPTFLEKSSFPSEKIYNSSWIKQLTYDDIQFKDISTTVNDFKLSYHPDWFVQFSWAGKIISWKDEDGNPKGFWLNTFPIDDMCAGPFICMNFNGNLWLFENQKEQKDNTNIPIFKRWKTNTYITSLSDENNITLELFVRKIGELDPRMSWIIRKDPNFQHDIIGQFPHPDEWVFQLRIFMFEYDSEIYLLWARLLIREELDDTMEEWLRYWVSAATAPSDDPELRYRIWCYHGIYWQNLFQSKINKVVDLTENKK</sequence>
<dbReference type="EMBL" id="AMFJ01036233">
    <property type="protein sequence ID" value="EKD24502.1"/>
    <property type="molecule type" value="Genomic_DNA"/>
</dbReference>
<reference evidence="1" key="1">
    <citation type="journal article" date="2012" name="Science">
        <title>Fermentation, hydrogen, and sulfur metabolism in multiple uncultivated bacterial phyla.</title>
        <authorList>
            <person name="Wrighton K.C."/>
            <person name="Thomas B.C."/>
            <person name="Sharon I."/>
            <person name="Miller C.S."/>
            <person name="Castelle C.J."/>
            <person name="VerBerkmoes N.C."/>
            <person name="Wilkins M.J."/>
            <person name="Hettich R.L."/>
            <person name="Lipton M.S."/>
            <person name="Williams K.H."/>
            <person name="Long P.E."/>
            <person name="Banfield J.F."/>
        </authorList>
    </citation>
    <scope>NUCLEOTIDE SEQUENCE [LARGE SCALE GENOMIC DNA]</scope>
</reference>
<protein>
    <submittedName>
        <fullName evidence="1">Uncharacterized protein</fullName>
    </submittedName>
</protein>
<name>K1XHA6_9BACT</name>
<evidence type="ECO:0000313" key="1">
    <source>
        <dbReference type="EMBL" id="EKD24502.1"/>
    </source>
</evidence>
<accession>K1XHA6</accession>
<gene>
    <name evidence="1" type="ORF">ACD_80C00226G0005</name>
</gene>
<organism evidence="1">
    <name type="scientific">uncultured bacterium</name>
    <name type="common">gcode 4</name>
    <dbReference type="NCBI Taxonomy" id="1234023"/>
    <lineage>
        <taxon>Bacteria</taxon>
        <taxon>environmental samples</taxon>
    </lineage>
</organism>
<comment type="caution">
    <text evidence="1">The sequence shown here is derived from an EMBL/GenBank/DDBJ whole genome shotgun (WGS) entry which is preliminary data.</text>
</comment>